<name>A0A345D004_9GAMM</name>
<reference evidence="1 3" key="1">
    <citation type="submission" date="2016-01" db="EMBL/GenBank/DDBJ databases">
        <authorList>
            <person name="Oliw E.H."/>
        </authorList>
    </citation>
    <scope>NUCLEOTIDE SEQUENCE [LARGE SCALE GENOMIC DNA]</scope>
    <source>
        <strain evidence="1 3">MDcuke</strain>
        <plasmid evidence="1 3">unnamed2</plasmid>
    </source>
</reference>
<gene>
    <name evidence="1" type="ORF">AV903_26530</name>
    <name evidence="2" type="ORF">AV903_26750</name>
</gene>
<dbReference type="RefSeq" id="WP_233481661.1">
    <property type="nucleotide sequence ID" value="NZ_CP013972.1"/>
</dbReference>
<sequence>MANKECMNTSMANTGDVINSVKYFIMDMSSKGIVVNDLHKLINCCEHIADAGNKNPLDIMMHVVKTGRKMGIHFYADDKVISDMRLGEYDFYLKSVYGFTPYQVSVFVSSVGVVN</sequence>
<dbReference type="EMBL" id="CP013972">
    <property type="protein sequence ID" value="AXF79059.1"/>
    <property type="molecule type" value="Genomic_DNA"/>
</dbReference>
<dbReference type="AlphaFoldDB" id="A0A345D004"/>
<evidence type="ECO:0000313" key="1">
    <source>
        <dbReference type="EMBL" id="AXF79021.1"/>
    </source>
</evidence>
<evidence type="ECO:0000313" key="3">
    <source>
        <dbReference type="Proteomes" id="UP000264980"/>
    </source>
</evidence>
<dbReference type="EMBL" id="CP013972">
    <property type="protein sequence ID" value="AXF79021.1"/>
    <property type="molecule type" value="Genomic_DNA"/>
</dbReference>
<keyword evidence="1" id="KW-0614">Plasmid</keyword>
<protein>
    <submittedName>
        <fullName evidence="1">Uncharacterized protein</fullName>
    </submittedName>
</protein>
<evidence type="ECO:0000313" key="2">
    <source>
        <dbReference type="EMBL" id="AXF79059.1"/>
    </source>
</evidence>
<geneLocation type="plasmid" evidence="1 3">
    <name>unnamed2</name>
</geneLocation>
<organism evidence="1 3">
    <name type="scientific">Erwinia tracheiphila</name>
    <dbReference type="NCBI Taxonomy" id="65700"/>
    <lineage>
        <taxon>Bacteria</taxon>
        <taxon>Pseudomonadati</taxon>
        <taxon>Pseudomonadota</taxon>
        <taxon>Gammaproteobacteria</taxon>
        <taxon>Enterobacterales</taxon>
        <taxon>Erwiniaceae</taxon>
        <taxon>Erwinia</taxon>
    </lineage>
</organism>
<dbReference type="Proteomes" id="UP000264980">
    <property type="component" value="Plasmid unnamed2"/>
</dbReference>
<proteinExistence type="predicted"/>
<accession>A0A345D004</accession>